<evidence type="ECO:0000256" key="1">
    <source>
        <dbReference type="SAM" id="MobiDB-lite"/>
    </source>
</evidence>
<dbReference type="RefSeq" id="XP_007709393.1">
    <property type="nucleotide sequence ID" value="XM_007711203.1"/>
</dbReference>
<evidence type="ECO:0000313" key="2">
    <source>
        <dbReference type="EMBL" id="EUC36259.1"/>
    </source>
</evidence>
<keyword evidence="3" id="KW-1185">Reference proteome</keyword>
<name>W6YKU2_COCC2</name>
<accession>W6YKU2</accession>
<reference evidence="2 3" key="1">
    <citation type="journal article" date="2013" name="PLoS Genet.">
        <title>Comparative genome structure, secondary metabolite, and effector coding capacity across Cochliobolus pathogens.</title>
        <authorList>
            <person name="Condon B.J."/>
            <person name="Leng Y."/>
            <person name="Wu D."/>
            <person name="Bushley K.E."/>
            <person name="Ohm R.A."/>
            <person name="Otillar R."/>
            <person name="Martin J."/>
            <person name="Schackwitz W."/>
            <person name="Grimwood J."/>
            <person name="MohdZainudin N."/>
            <person name="Xue C."/>
            <person name="Wang R."/>
            <person name="Manning V.A."/>
            <person name="Dhillon B."/>
            <person name="Tu Z.J."/>
            <person name="Steffenson B.J."/>
            <person name="Salamov A."/>
            <person name="Sun H."/>
            <person name="Lowry S."/>
            <person name="LaButti K."/>
            <person name="Han J."/>
            <person name="Copeland A."/>
            <person name="Lindquist E."/>
            <person name="Barry K."/>
            <person name="Schmutz J."/>
            <person name="Baker S.E."/>
            <person name="Ciuffetti L.M."/>
            <person name="Grigoriev I.V."/>
            <person name="Zhong S."/>
            <person name="Turgeon B.G."/>
        </authorList>
    </citation>
    <scope>NUCLEOTIDE SEQUENCE [LARGE SCALE GENOMIC DNA]</scope>
    <source>
        <strain evidence="2 3">26-R-13</strain>
    </source>
</reference>
<protein>
    <submittedName>
        <fullName evidence="2">Uncharacterized protein</fullName>
    </submittedName>
</protein>
<sequence length="109" mass="12101">LLRSDPSSYLDVHDSISSPAAPSDSSLTRVIHTQLIPANENHTLLNLSLSFPSTDTTCAYHRRLCFLVSPKRPRCYLTTSLLGNFFVSFPTPLQTILSLSSTFHSHLKV</sequence>
<proteinExistence type="predicted"/>
<gene>
    <name evidence="2" type="ORF">COCCADRAFT_88460</name>
</gene>
<dbReference type="KEGG" id="bze:COCCADRAFT_88460"/>
<dbReference type="GeneID" id="19152570"/>
<organism evidence="2 3">
    <name type="scientific">Cochliobolus carbonum (strain 26-R-13)</name>
    <name type="common">Maize leaf spot fungus</name>
    <name type="synonym">Bipolaris zeicola</name>
    <dbReference type="NCBI Taxonomy" id="930089"/>
    <lineage>
        <taxon>Eukaryota</taxon>
        <taxon>Fungi</taxon>
        <taxon>Dikarya</taxon>
        <taxon>Ascomycota</taxon>
        <taxon>Pezizomycotina</taxon>
        <taxon>Dothideomycetes</taxon>
        <taxon>Pleosporomycetidae</taxon>
        <taxon>Pleosporales</taxon>
        <taxon>Pleosporineae</taxon>
        <taxon>Pleosporaceae</taxon>
        <taxon>Bipolaris</taxon>
    </lineage>
</organism>
<dbReference type="EMBL" id="KI964563">
    <property type="protein sequence ID" value="EUC36259.1"/>
    <property type="molecule type" value="Genomic_DNA"/>
</dbReference>
<feature type="compositionally biased region" description="Low complexity" evidence="1">
    <location>
        <begin position="15"/>
        <end position="24"/>
    </location>
</feature>
<dbReference type="HOGENOM" id="CLU_2190110_0_0_1"/>
<dbReference type="AlphaFoldDB" id="W6YKU2"/>
<dbReference type="Proteomes" id="UP000053841">
    <property type="component" value="Unassembled WGS sequence"/>
</dbReference>
<evidence type="ECO:0000313" key="3">
    <source>
        <dbReference type="Proteomes" id="UP000053841"/>
    </source>
</evidence>
<feature type="non-terminal residue" evidence="2">
    <location>
        <position position="1"/>
    </location>
</feature>
<feature type="region of interest" description="Disordered" evidence="1">
    <location>
        <begin position="1"/>
        <end position="24"/>
    </location>
</feature>